<dbReference type="PANTHER" id="PTHR10797">
    <property type="entry name" value="CCR4-NOT TRANSCRIPTION COMPLEX SUBUNIT"/>
    <property type="match status" value="1"/>
</dbReference>
<dbReference type="EMBL" id="JABSTR010000008">
    <property type="protein sequence ID" value="KAH9376554.1"/>
    <property type="molecule type" value="Genomic_DNA"/>
</dbReference>
<accession>A0A9J6GMQ0</accession>
<dbReference type="GO" id="GO:0003676">
    <property type="term" value="F:nucleic acid binding"/>
    <property type="evidence" value="ECO:0007669"/>
    <property type="project" value="InterPro"/>
</dbReference>
<protein>
    <submittedName>
        <fullName evidence="2">Uncharacterized protein</fullName>
    </submittedName>
</protein>
<sequence length="97" mass="10548">MTSGVVLSESVNCFCFYGAYDFCCLLKVLAGQNSAPGESDFFELLRMYFPVIYDIKCIMPSCPGLCEPGSSLEGLKDPSDAKPEDRSRTEPLSNASS</sequence>
<feature type="region of interest" description="Disordered" evidence="1">
    <location>
        <begin position="73"/>
        <end position="97"/>
    </location>
</feature>
<dbReference type="InterPro" id="IPR036397">
    <property type="entry name" value="RNaseH_sf"/>
</dbReference>
<dbReference type="Gene3D" id="3.30.420.10">
    <property type="entry name" value="Ribonuclease H-like superfamily/Ribonuclease H"/>
    <property type="match status" value="1"/>
</dbReference>
<dbReference type="InterPro" id="IPR012337">
    <property type="entry name" value="RNaseH-like_sf"/>
</dbReference>
<dbReference type="GO" id="GO:0004535">
    <property type="term" value="F:poly(A)-specific ribonuclease activity"/>
    <property type="evidence" value="ECO:0007669"/>
    <property type="project" value="InterPro"/>
</dbReference>
<dbReference type="AlphaFoldDB" id="A0A9J6GMQ0"/>
<dbReference type="InterPro" id="IPR039637">
    <property type="entry name" value="CNOT7/CNOT8/Pop2"/>
</dbReference>
<dbReference type="OrthoDB" id="1430631at2759"/>
<dbReference type="GO" id="GO:0030014">
    <property type="term" value="C:CCR4-NOT complex"/>
    <property type="evidence" value="ECO:0007669"/>
    <property type="project" value="InterPro"/>
</dbReference>
<evidence type="ECO:0000313" key="2">
    <source>
        <dbReference type="EMBL" id="KAH9376554.1"/>
    </source>
</evidence>
<proteinExistence type="predicted"/>
<evidence type="ECO:0000256" key="1">
    <source>
        <dbReference type="SAM" id="MobiDB-lite"/>
    </source>
</evidence>
<dbReference type="VEuPathDB" id="VectorBase:HLOH_064793"/>
<gene>
    <name evidence="2" type="ORF">HPB48_008767</name>
</gene>
<feature type="compositionally biased region" description="Basic and acidic residues" evidence="1">
    <location>
        <begin position="74"/>
        <end position="89"/>
    </location>
</feature>
<reference evidence="2 3" key="1">
    <citation type="journal article" date="2020" name="Cell">
        <title>Large-Scale Comparative Analyses of Tick Genomes Elucidate Their Genetic Diversity and Vector Capacities.</title>
        <authorList>
            <consortium name="Tick Genome and Microbiome Consortium (TIGMIC)"/>
            <person name="Jia N."/>
            <person name="Wang J."/>
            <person name="Shi W."/>
            <person name="Du L."/>
            <person name="Sun Y."/>
            <person name="Zhan W."/>
            <person name="Jiang J.F."/>
            <person name="Wang Q."/>
            <person name="Zhang B."/>
            <person name="Ji P."/>
            <person name="Bell-Sakyi L."/>
            <person name="Cui X.M."/>
            <person name="Yuan T.T."/>
            <person name="Jiang B.G."/>
            <person name="Yang W.F."/>
            <person name="Lam T.T."/>
            <person name="Chang Q.C."/>
            <person name="Ding S.J."/>
            <person name="Wang X.J."/>
            <person name="Zhu J.G."/>
            <person name="Ruan X.D."/>
            <person name="Zhao L."/>
            <person name="Wei J.T."/>
            <person name="Ye R.Z."/>
            <person name="Que T.C."/>
            <person name="Du C.H."/>
            <person name="Zhou Y.H."/>
            <person name="Cheng J.X."/>
            <person name="Dai P.F."/>
            <person name="Guo W.B."/>
            <person name="Han X.H."/>
            <person name="Huang E.J."/>
            <person name="Li L.F."/>
            <person name="Wei W."/>
            <person name="Gao Y.C."/>
            <person name="Liu J.Z."/>
            <person name="Shao H.Z."/>
            <person name="Wang X."/>
            <person name="Wang C.C."/>
            <person name="Yang T.C."/>
            <person name="Huo Q.B."/>
            <person name="Li W."/>
            <person name="Chen H.Y."/>
            <person name="Chen S.E."/>
            <person name="Zhou L.G."/>
            <person name="Ni X.B."/>
            <person name="Tian J.H."/>
            <person name="Sheng Y."/>
            <person name="Liu T."/>
            <person name="Pan Y.S."/>
            <person name="Xia L.Y."/>
            <person name="Li J."/>
            <person name="Zhao F."/>
            <person name="Cao W.C."/>
        </authorList>
    </citation>
    <scope>NUCLEOTIDE SEQUENCE [LARGE SCALE GENOMIC DNA]</scope>
    <source>
        <strain evidence="2">HaeL-2018</strain>
    </source>
</reference>
<name>A0A9J6GMQ0_HAELO</name>
<dbReference type="SUPFAM" id="SSF53098">
    <property type="entry name" value="Ribonuclease H-like"/>
    <property type="match status" value="1"/>
</dbReference>
<dbReference type="Proteomes" id="UP000821853">
    <property type="component" value="Unassembled WGS sequence"/>
</dbReference>
<evidence type="ECO:0000313" key="3">
    <source>
        <dbReference type="Proteomes" id="UP000821853"/>
    </source>
</evidence>
<comment type="caution">
    <text evidence="2">The sequence shown here is derived from an EMBL/GenBank/DDBJ whole genome shotgun (WGS) entry which is preliminary data.</text>
</comment>
<organism evidence="2 3">
    <name type="scientific">Haemaphysalis longicornis</name>
    <name type="common">Bush tick</name>
    <dbReference type="NCBI Taxonomy" id="44386"/>
    <lineage>
        <taxon>Eukaryota</taxon>
        <taxon>Metazoa</taxon>
        <taxon>Ecdysozoa</taxon>
        <taxon>Arthropoda</taxon>
        <taxon>Chelicerata</taxon>
        <taxon>Arachnida</taxon>
        <taxon>Acari</taxon>
        <taxon>Parasitiformes</taxon>
        <taxon>Ixodida</taxon>
        <taxon>Ixodoidea</taxon>
        <taxon>Ixodidae</taxon>
        <taxon>Haemaphysalinae</taxon>
        <taxon>Haemaphysalis</taxon>
    </lineage>
</organism>
<keyword evidence="3" id="KW-1185">Reference proteome</keyword>